<evidence type="ECO:0000256" key="1">
    <source>
        <dbReference type="SAM" id="MobiDB-lite"/>
    </source>
</evidence>
<organism evidence="3 4">
    <name type="scientific">Gossypium lobatum</name>
    <dbReference type="NCBI Taxonomy" id="34289"/>
    <lineage>
        <taxon>Eukaryota</taxon>
        <taxon>Viridiplantae</taxon>
        <taxon>Streptophyta</taxon>
        <taxon>Embryophyta</taxon>
        <taxon>Tracheophyta</taxon>
        <taxon>Spermatophyta</taxon>
        <taxon>Magnoliopsida</taxon>
        <taxon>eudicotyledons</taxon>
        <taxon>Gunneridae</taxon>
        <taxon>Pentapetalae</taxon>
        <taxon>rosids</taxon>
        <taxon>malvids</taxon>
        <taxon>Malvales</taxon>
        <taxon>Malvaceae</taxon>
        <taxon>Malvoideae</taxon>
        <taxon>Gossypium</taxon>
    </lineage>
</organism>
<feature type="compositionally biased region" description="Basic and acidic residues" evidence="1">
    <location>
        <begin position="108"/>
        <end position="117"/>
    </location>
</feature>
<feature type="region of interest" description="Disordered" evidence="1">
    <location>
        <begin position="98"/>
        <end position="117"/>
    </location>
</feature>
<dbReference type="Pfam" id="PF05695">
    <property type="entry name" value="Ycf2"/>
    <property type="match status" value="1"/>
</dbReference>
<name>A0A7J8MWZ6_9ROSI</name>
<proteinExistence type="predicted"/>
<evidence type="ECO:0000313" key="3">
    <source>
        <dbReference type="EMBL" id="MBA0569183.1"/>
    </source>
</evidence>
<comment type="caution">
    <text evidence="3">The sequence shown here is derived from an EMBL/GenBank/DDBJ whole genome shotgun (WGS) entry which is preliminary data.</text>
</comment>
<feature type="domain" description="Ycf2 N-terminal" evidence="2">
    <location>
        <begin position="1"/>
        <end position="56"/>
    </location>
</feature>
<keyword evidence="4" id="KW-1185">Reference proteome</keyword>
<feature type="non-terminal residue" evidence="3">
    <location>
        <position position="1"/>
    </location>
</feature>
<gene>
    <name evidence="3" type="ORF">Golob_006632</name>
</gene>
<dbReference type="InterPro" id="IPR056777">
    <property type="entry name" value="Ycf2_N"/>
</dbReference>
<dbReference type="Proteomes" id="UP000593572">
    <property type="component" value="Unassembled WGS sequence"/>
</dbReference>
<evidence type="ECO:0000313" key="4">
    <source>
        <dbReference type="Proteomes" id="UP000593572"/>
    </source>
</evidence>
<evidence type="ECO:0000259" key="2">
    <source>
        <dbReference type="Pfam" id="PF05695"/>
    </source>
</evidence>
<accession>A0A7J8MWZ6</accession>
<protein>
    <recommendedName>
        <fullName evidence="2">Ycf2 N-terminal domain-containing protein</fullName>
    </recommendedName>
</protein>
<reference evidence="3 4" key="1">
    <citation type="journal article" date="2019" name="Genome Biol. Evol.">
        <title>Insights into the evolution of the New World diploid cottons (Gossypium, subgenus Houzingenia) based on genome sequencing.</title>
        <authorList>
            <person name="Grover C.E."/>
            <person name="Arick M.A. 2nd"/>
            <person name="Thrash A."/>
            <person name="Conover J.L."/>
            <person name="Sanders W.S."/>
            <person name="Peterson D.G."/>
            <person name="Frelichowski J.E."/>
            <person name="Scheffler J.A."/>
            <person name="Scheffler B.E."/>
            <person name="Wendel J.F."/>
        </authorList>
    </citation>
    <scope>NUCLEOTIDE SEQUENCE [LARGE SCALE GENOMIC DNA]</scope>
    <source>
        <strain evidence="3">157</strain>
        <tissue evidence="3">Leaf</tissue>
    </source>
</reference>
<dbReference type="EMBL" id="JABEZX010000010">
    <property type="protein sequence ID" value="MBA0569183.1"/>
    <property type="molecule type" value="Genomic_DNA"/>
</dbReference>
<dbReference type="AlphaFoldDB" id="A0A7J8MWZ6"/>
<sequence>MSRLFTEREKRMNNHLLPEEIKEFLGNPTRSIHSFFSDRWSELHLSIDELPIELKSLTKLKMSDLSGMRNLRKIPQHLISNFLKLQIFRLWLLQNRDYPNEDNVSNGDNEKLIEDLK</sequence>